<dbReference type="InterPro" id="IPR008257">
    <property type="entry name" value="Pept_M19"/>
</dbReference>
<proteinExistence type="predicted"/>
<name>A0A2S4MGW6_9HYPH</name>
<dbReference type="SUPFAM" id="SSF51556">
    <property type="entry name" value="Metallo-dependent hydrolases"/>
    <property type="match status" value="1"/>
</dbReference>
<dbReference type="Gene3D" id="3.20.20.140">
    <property type="entry name" value="Metal-dependent hydrolases"/>
    <property type="match status" value="1"/>
</dbReference>
<dbReference type="AlphaFoldDB" id="A0A2S4MGW6"/>
<dbReference type="OrthoDB" id="9804920at2"/>
<dbReference type="PANTHER" id="PTHR10443">
    <property type="entry name" value="MICROSOMAL DIPEPTIDASE"/>
    <property type="match status" value="1"/>
</dbReference>
<dbReference type="Proteomes" id="UP000236919">
    <property type="component" value="Unassembled WGS sequence"/>
</dbReference>
<dbReference type="CDD" id="cd01301">
    <property type="entry name" value="rDP_like"/>
    <property type="match status" value="1"/>
</dbReference>
<sequence length="379" mass="41316">MALAEAPVQDNAYTAALALLDRAPMIDGHNDLPYVIRLDRNAKGDVAAYDLARVHPEVDTDIPRMRAGKLAGQFFAAYVPPNHPKPAGFALAQIALMRDILKRHSDAFRPGLSAADVAAAKAEGKIALFMTIENGSALDNELDALDAYYDLGVRLMTLCHNGTHDWCDSATDAPRHNGLSAFGKQVVARMNKLGMVVDLAHVSPKVMHDTLDVTSAPVVWSHSNAFSLCDHPRNVPDDVLDRVAGNGGVVMATFVPDFISQAARDWHRPVKDQYGKTPEGLDYAKAEQEIERKAGPRPKATLPQYCDHLDYLAKRIGHDHIGVGSDFFGWVNPDGLEDTTVFPSLIAELIRRGWSEDNLEKLAGGNTLRVMRAVEKAAA</sequence>
<dbReference type="InterPro" id="IPR032466">
    <property type="entry name" value="Metal_Hydrolase"/>
</dbReference>
<comment type="caution">
    <text evidence="1">The sequence shown here is derived from an EMBL/GenBank/DDBJ whole genome shotgun (WGS) entry which is preliminary data.</text>
</comment>
<dbReference type="EMBL" id="PQFZ01000003">
    <property type="protein sequence ID" value="POR54003.1"/>
    <property type="molecule type" value="Genomic_DNA"/>
</dbReference>
<evidence type="ECO:0000313" key="2">
    <source>
        <dbReference type="Proteomes" id="UP000236919"/>
    </source>
</evidence>
<dbReference type="Pfam" id="PF01244">
    <property type="entry name" value="Peptidase_M19"/>
    <property type="match status" value="1"/>
</dbReference>
<gene>
    <name evidence="1" type="ORF">CYD53_103100</name>
</gene>
<dbReference type="PANTHER" id="PTHR10443:SF12">
    <property type="entry name" value="DIPEPTIDASE"/>
    <property type="match status" value="1"/>
</dbReference>
<keyword evidence="2" id="KW-1185">Reference proteome</keyword>
<dbReference type="GO" id="GO:0006508">
    <property type="term" value="P:proteolysis"/>
    <property type="evidence" value="ECO:0007669"/>
    <property type="project" value="InterPro"/>
</dbReference>
<dbReference type="GO" id="GO:0070573">
    <property type="term" value="F:metallodipeptidase activity"/>
    <property type="evidence" value="ECO:0007669"/>
    <property type="project" value="InterPro"/>
</dbReference>
<protein>
    <submittedName>
        <fullName evidence="1">Membrane dipeptidase</fullName>
    </submittedName>
</protein>
<dbReference type="PROSITE" id="PS51365">
    <property type="entry name" value="RENAL_DIPEPTIDASE_2"/>
    <property type="match status" value="1"/>
</dbReference>
<reference evidence="1 2" key="1">
    <citation type="submission" date="2018-01" db="EMBL/GenBank/DDBJ databases">
        <title>Genomic Encyclopedia of Type Strains, Phase III (KMG-III): the genomes of soil and plant-associated and newly described type strains.</title>
        <authorList>
            <person name="Whitman W."/>
        </authorList>
    </citation>
    <scope>NUCLEOTIDE SEQUENCE [LARGE SCALE GENOMIC DNA]</scope>
    <source>
        <strain evidence="1 2">1131</strain>
    </source>
</reference>
<evidence type="ECO:0000313" key="1">
    <source>
        <dbReference type="EMBL" id="POR54003.1"/>
    </source>
</evidence>
<organism evidence="1 2">
    <name type="scientific">Bosea psychrotolerans</name>
    <dbReference type="NCBI Taxonomy" id="1871628"/>
    <lineage>
        <taxon>Bacteria</taxon>
        <taxon>Pseudomonadati</taxon>
        <taxon>Pseudomonadota</taxon>
        <taxon>Alphaproteobacteria</taxon>
        <taxon>Hyphomicrobiales</taxon>
        <taxon>Boseaceae</taxon>
        <taxon>Bosea</taxon>
    </lineage>
</organism>
<accession>A0A2S4MGW6</accession>
<dbReference type="RefSeq" id="WP_103717226.1">
    <property type="nucleotide sequence ID" value="NZ_PQFZ01000003.1"/>
</dbReference>